<feature type="compositionally biased region" description="Basic and acidic residues" evidence="1">
    <location>
        <begin position="1301"/>
        <end position="1310"/>
    </location>
</feature>
<name>A0A4Z2DAP4_SCHJA</name>
<keyword evidence="3" id="KW-1185">Reference proteome</keyword>
<feature type="region of interest" description="Disordered" evidence="1">
    <location>
        <begin position="1525"/>
        <end position="1544"/>
    </location>
</feature>
<feature type="region of interest" description="Disordered" evidence="1">
    <location>
        <begin position="1554"/>
        <end position="1574"/>
    </location>
</feature>
<evidence type="ECO:0000313" key="2">
    <source>
        <dbReference type="EMBL" id="TNN13581.1"/>
    </source>
</evidence>
<feature type="compositionally biased region" description="Low complexity" evidence="1">
    <location>
        <begin position="1525"/>
        <end position="1539"/>
    </location>
</feature>
<dbReference type="EMBL" id="SKCS01000187">
    <property type="protein sequence ID" value="TNN13581.1"/>
    <property type="molecule type" value="Genomic_DNA"/>
</dbReference>
<reference evidence="2 3" key="1">
    <citation type="submission" date="2019-03" db="EMBL/GenBank/DDBJ databases">
        <title>An improved genome assembly of the fluke Schistosoma japonicum.</title>
        <authorList>
            <person name="Hu W."/>
            <person name="Luo F."/>
            <person name="Yin M."/>
            <person name="Mo X."/>
            <person name="Sun C."/>
            <person name="Wu Q."/>
            <person name="Zhu B."/>
            <person name="Xiang M."/>
            <person name="Wang J."/>
            <person name="Wang Y."/>
            <person name="Zhang T."/>
            <person name="Xu B."/>
            <person name="Zheng H."/>
            <person name="Feng Z."/>
        </authorList>
    </citation>
    <scope>NUCLEOTIDE SEQUENCE [LARGE SCALE GENOMIC DNA]</scope>
    <source>
        <strain evidence="2">HuSjv2</strain>
        <tissue evidence="2">Worms</tissue>
    </source>
</reference>
<protein>
    <submittedName>
        <fullName evidence="2">Telomere associated RIF1</fullName>
    </submittedName>
</protein>
<feature type="region of interest" description="Disordered" evidence="1">
    <location>
        <begin position="1346"/>
        <end position="1380"/>
    </location>
</feature>
<proteinExistence type="predicted"/>
<accession>A0A4Z2DAP4</accession>
<feature type="compositionally biased region" description="Polar residues" evidence="1">
    <location>
        <begin position="1288"/>
        <end position="1300"/>
    </location>
</feature>
<feature type="compositionally biased region" description="Basic residues" evidence="1">
    <location>
        <begin position="1215"/>
        <end position="1224"/>
    </location>
</feature>
<evidence type="ECO:0000313" key="3">
    <source>
        <dbReference type="Proteomes" id="UP000311919"/>
    </source>
</evidence>
<feature type="region of interest" description="Disordered" evidence="1">
    <location>
        <begin position="1288"/>
        <end position="1317"/>
    </location>
</feature>
<feature type="compositionally biased region" description="Basic and acidic residues" evidence="1">
    <location>
        <begin position="1555"/>
        <end position="1570"/>
    </location>
</feature>
<comment type="caution">
    <text evidence="2">The sequence shown here is derived from an EMBL/GenBank/DDBJ whole genome shotgun (WGS) entry which is preliminary data.</text>
</comment>
<feature type="region of interest" description="Disordered" evidence="1">
    <location>
        <begin position="1398"/>
        <end position="1421"/>
    </location>
</feature>
<sequence length="1619" mass="182270">MAHLIDKFLKCVRAGGDLTKCLNEIKNFFSTNILNGSSSANLDKVVFGADGLIRHCDPSSQKGECAVELVLLLFQFEVIPTKLLDSKRKDLLISAVLNVLKNTKKEELWVKSLPFLTNEIFAKTIGFSKTLVDETCDFFLQIHTVNARNAKVSANAASAFCKLWEFQVDLFLRQPTLATLHSVIQILAFSMALAKLVPEEYIQNLITFSEKLETIEMKFQSSGLVPKSHFFSIQEVVDVSPMKLLSMIADFLLQKPGPVLVILDHLVSMFPAFIMDESSLSKIIEILMYAIRISSSQDARIINNGAKDSQTVSEEPAVLSLNIFIKLMTTLSSYGSKFNDLPRILLQLFDLLRAFPTTLAHSEARLYAWWHFICCLDSDLLSDGFRKFLSPFMANLLGRYLSISTPQGDPKLHPYKLSQGNVYEGNIKALELIQHVYSCFFNESSVTFCQLNLPRLSVSSQLLAQNSYPILVGLLYWLRIVCKYRHLSSQGNLKIPSHCFPPQTIDAIWCGCVDHLLRISKSLQESLICKKAAPFQSPSLTLRVSNSSSILPVAWQHIVTVTCELIQPHYPMTSTDLDMMQHYLPPLECLAFTRYLLKFRISSLSLIFLTTVDLVSLLCVRSAEIGGFWLKQNSERERCHVSKCDYYRWATLTIRLIDMEPRLNLSNKSITIHLLRLTGEQNFLHMIRILLNAILPDFVEFISTNVSSQMSSYDESTQLTPTNCPPVHFSPDALRIWSELIDRLIQFILNEHRVSENQSTIDIDLSTIESALLMPFWLAGATHPNMVDGNNENSSDIVNYLSFKDDLAISKRQCNLFSAFHQECCLLTTVPTNGWIDQLSVKLSSLILSYAPKVFENVNLHLISRFLRCLAQSAEVYEERGNQKDAYCSFASVKNDNQPLGQLTGLISLLNLLLLYIPWLHPPTRNKNDGSPTYRVSSQEPTGHCLTSPPLISIRTQTNQPIGDKSVDAIHSLNRYSNSSQVSYGLLDALETIVSLLNNNLHGTDSVLAMFFRLESSLTRLVQCCVKAEKAVIEAGTDLDEPLLITQHRQQAKLSLEEVFICIWKQLKIVPPNLSIIDPLLMLHTILNRDGSKLPVTTSASTSKVSDLIHFIDPYKALLNLSLTLCGCNEKLDESSYKPAPIQLSVTYITWFIGFWNYLVNQYCVEQVKGDSSKLSNFRSYLTHVEPEVQNIVLRSFNHNKQQVSSMDCNEKNTSRRKSVPHKTPKSEPTKCRSRLPKRLSSQSPVIFENRKLKMEKSSLADTFVVTTPCPEIKPSHAKYGFELEPQKSNTVTSDTSSDIRVSENTDNRKISQGPCVRPRRGRLSLVRDVDEVERIVTPVRRSFRQTENITQSAPSNFSPRRGRSRKGVNLFPPSPKPSPTSGIIAEAFGIPPGTSLISERDDRTWSPSITSPGPLPGRPLVKRRLFTGPQEASVIEEKSNNPDRLSLEPVRKRHFSDSEQNVNNPKIVTISTCGDDTCDFIFVPPPSESLNKRRRLLTAHQKERFKEQSSEYKPPMYNDLDISQQSWSSMSGGDSQSQPEFSLQLSVNKSCPEVSEKAESLDPQTKTEELSGTSEIENTVVKTSICPLYNKLEFTPVKNDLSLTVDSPDCELESVGSY</sequence>
<feature type="compositionally biased region" description="Polar residues" evidence="1">
    <location>
        <begin position="1346"/>
        <end position="1359"/>
    </location>
</feature>
<feature type="region of interest" description="Disordered" evidence="1">
    <location>
        <begin position="1203"/>
        <end position="1238"/>
    </location>
</feature>
<dbReference type="Proteomes" id="UP000311919">
    <property type="component" value="Unassembled WGS sequence"/>
</dbReference>
<evidence type="ECO:0000256" key="1">
    <source>
        <dbReference type="SAM" id="MobiDB-lite"/>
    </source>
</evidence>
<organism evidence="2 3">
    <name type="scientific">Schistosoma japonicum</name>
    <name type="common">Blood fluke</name>
    <dbReference type="NCBI Taxonomy" id="6182"/>
    <lineage>
        <taxon>Eukaryota</taxon>
        <taxon>Metazoa</taxon>
        <taxon>Spiralia</taxon>
        <taxon>Lophotrochozoa</taxon>
        <taxon>Platyhelminthes</taxon>
        <taxon>Trematoda</taxon>
        <taxon>Digenea</taxon>
        <taxon>Strigeidida</taxon>
        <taxon>Schistosomatoidea</taxon>
        <taxon>Schistosomatidae</taxon>
        <taxon>Schistosoma</taxon>
    </lineage>
</organism>
<gene>
    <name evidence="2" type="ORF">EWB00_002812</name>
</gene>
<dbReference type="OrthoDB" id="6259343at2759"/>